<dbReference type="InterPro" id="IPR050258">
    <property type="entry name" value="Leguminous_Lectin"/>
</dbReference>
<keyword evidence="2" id="KW-0430">Lectin</keyword>
<feature type="chain" id="PRO_5034544064" evidence="3">
    <location>
        <begin position="28"/>
        <end position="272"/>
    </location>
</feature>
<feature type="signal peptide" evidence="3">
    <location>
        <begin position="1"/>
        <end position="27"/>
    </location>
</feature>
<reference evidence="6" key="2">
    <citation type="submission" date="2025-08" db="UniProtKB">
        <authorList>
            <consortium name="RefSeq"/>
        </authorList>
    </citation>
    <scope>IDENTIFICATION</scope>
    <source>
        <tissue evidence="6">Young leaves</tissue>
    </source>
</reference>
<dbReference type="Pfam" id="PF00139">
    <property type="entry name" value="Lectin_legB"/>
    <property type="match status" value="1"/>
</dbReference>
<organism evidence="5 6">
    <name type="scientific">Abrus precatorius</name>
    <name type="common">Indian licorice</name>
    <name type="synonym">Glycine abrus</name>
    <dbReference type="NCBI Taxonomy" id="3816"/>
    <lineage>
        <taxon>Eukaryota</taxon>
        <taxon>Viridiplantae</taxon>
        <taxon>Streptophyta</taxon>
        <taxon>Embryophyta</taxon>
        <taxon>Tracheophyta</taxon>
        <taxon>Spermatophyta</taxon>
        <taxon>Magnoliopsida</taxon>
        <taxon>eudicotyledons</taxon>
        <taxon>Gunneridae</taxon>
        <taxon>Pentapetalae</taxon>
        <taxon>rosids</taxon>
        <taxon>fabids</taxon>
        <taxon>Fabales</taxon>
        <taxon>Fabaceae</taxon>
        <taxon>Papilionoideae</taxon>
        <taxon>50 kb inversion clade</taxon>
        <taxon>NPAAA clade</taxon>
        <taxon>indigoferoid/millettioid clade</taxon>
        <taxon>Abreae</taxon>
        <taxon>Abrus</taxon>
    </lineage>
</organism>
<keyword evidence="5" id="KW-1185">Reference proteome</keyword>
<evidence type="ECO:0000256" key="1">
    <source>
        <dbReference type="ARBA" id="ARBA00007606"/>
    </source>
</evidence>
<feature type="domain" description="Legume lectin" evidence="4">
    <location>
        <begin position="31"/>
        <end position="257"/>
    </location>
</feature>
<dbReference type="Gene3D" id="2.60.120.200">
    <property type="match status" value="1"/>
</dbReference>
<dbReference type="GO" id="GO:0030246">
    <property type="term" value="F:carbohydrate binding"/>
    <property type="evidence" value="ECO:0007669"/>
    <property type="project" value="UniProtKB-KW"/>
</dbReference>
<dbReference type="KEGG" id="aprc:113872030"/>
<dbReference type="AlphaFoldDB" id="A0A8B8M8Z3"/>
<protein>
    <submittedName>
        <fullName evidence="6">Bark agglutinin LECRPA3</fullName>
    </submittedName>
</protein>
<proteinExistence type="inferred from homology"/>
<gene>
    <name evidence="6" type="primary">LOC113872030</name>
</gene>
<dbReference type="InterPro" id="IPR013320">
    <property type="entry name" value="ConA-like_dom_sf"/>
</dbReference>
<dbReference type="SUPFAM" id="SSF49899">
    <property type="entry name" value="Concanavalin A-like lectins/glucanases"/>
    <property type="match status" value="1"/>
</dbReference>
<dbReference type="PANTHER" id="PTHR32401:SF49">
    <property type="entry name" value="OS10G0129200 PROTEIN"/>
    <property type="match status" value="1"/>
</dbReference>
<evidence type="ECO:0000256" key="3">
    <source>
        <dbReference type="SAM" id="SignalP"/>
    </source>
</evidence>
<sequence length="272" mass="29141">MATQKSFSLLLVTFTTLLLLLARNVNSAKVLSFNFTKFTTGSSSITLQGNAEILANGVLALTSHTNSATNIGRALYTTPVTIWDETTGNVASFVSSISLVLRDIQGFMEADGVVFFLAPSDTVIPNNSSGGKLGIVDHGYAFNNFVGVELDNYVNDWDPNYPHIGIDVNSLISLKTVKFNRVSGSLVKVSIIYDSLSKTLSVSVTYENNRIATVSQVVDLKAVLPSRVRVGLSASTSSGGAQLHDIHSWSFTSNLETTVSSVMENVNIASYA</sequence>
<dbReference type="InterPro" id="IPR016363">
    <property type="entry name" value="L-lectin"/>
</dbReference>
<reference evidence="5" key="1">
    <citation type="journal article" date="2019" name="Toxins">
        <title>Detection of Abrin-Like and Prepropulchellin-Like Toxin Genes and Transcripts Using Whole Genome Sequencing and Full-Length Transcript Sequencing of Abrus precatorius.</title>
        <authorList>
            <person name="Hovde B.T."/>
            <person name="Daligault H.E."/>
            <person name="Hanschen E.R."/>
            <person name="Kunde Y.A."/>
            <person name="Johnson M.B."/>
            <person name="Starkenburg S.R."/>
            <person name="Johnson S.L."/>
        </authorList>
    </citation>
    <scope>NUCLEOTIDE SEQUENCE [LARGE SCALE GENOMIC DNA]</scope>
</reference>
<dbReference type="Proteomes" id="UP000694853">
    <property type="component" value="Unplaced"/>
</dbReference>
<dbReference type="InterPro" id="IPR001220">
    <property type="entry name" value="Legume_lectin_dom"/>
</dbReference>
<evidence type="ECO:0000256" key="2">
    <source>
        <dbReference type="ARBA" id="ARBA00022734"/>
    </source>
</evidence>
<keyword evidence="3" id="KW-0732">Signal</keyword>
<accession>A0A8B8M8Z3</accession>
<evidence type="ECO:0000313" key="6">
    <source>
        <dbReference type="RefSeq" id="XP_027365000.1"/>
    </source>
</evidence>
<dbReference type="OrthoDB" id="1389823at2759"/>
<dbReference type="CDD" id="cd06899">
    <property type="entry name" value="lectin_legume_LecRK_Arcelin_ConA"/>
    <property type="match status" value="1"/>
</dbReference>
<name>A0A8B8M8Z3_ABRPR</name>
<evidence type="ECO:0000259" key="4">
    <source>
        <dbReference type="Pfam" id="PF00139"/>
    </source>
</evidence>
<evidence type="ECO:0000313" key="5">
    <source>
        <dbReference type="Proteomes" id="UP000694853"/>
    </source>
</evidence>
<dbReference type="PANTHER" id="PTHR32401">
    <property type="entry name" value="CONCANAVALIN A-LIKE LECTIN FAMILY PROTEIN"/>
    <property type="match status" value="1"/>
</dbReference>
<comment type="similarity">
    <text evidence="1">Belongs to the leguminous lectin family.</text>
</comment>
<dbReference type="RefSeq" id="XP_027365000.1">
    <property type="nucleotide sequence ID" value="XM_027509199.1"/>
</dbReference>
<dbReference type="PIRSF" id="PIRSF002690">
    <property type="entry name" value="L-type_lectin_plant"/>
    <property type="match status" value="1"/>
</dbReference>
<dbReference type="GeneID" id="113872030"/>